<keyword evidence="14" id="KW-0961">Cell wall biogenesis/degradation</keyword>
<dbReference type="GO" id="GO:0008360">
    <property type="term" value="P:regulation of cell shape"/>
    <property type="evidence" value="ECO:0007669"/>
    <property type="project" value="UniProtKB-KW"/>
</dbReference>
<dbReference type="GO" id="GO:0009252">
    <property type="term" value="P:peptidoglycan biosynthetic process"/>
    <property type="evidence" value="ECO:0007669"/>
    <property type="project" value="UniProtKB-KW"/>
</dbReference>
<sequence length="259" mass="28388">MTLFDALILGALEGVTEFLPISSTGHLILASQLLGLEQTNAHKAFEVSIQLGSILAVLFLYAKRLLQDKMLWLKIGVAFLPAGALGFLFYKQIKALFGVETVSIMLIAGGIVFLLFEFLRRNKPIDSGKDISELSFKEAFTIGVFQSLSMIPGTSRSGATLIGGLIMGLSRKSAAEFSFLLAIPTMIIATAYDLLKHRSEMVVDDYFMLSVAFITAFVFALATVKLFVAFVSRHTFTPFAIYRIIVGIIFFYFVAALPA</sequence>
<dbReference type="RefSeq" id="WP_013461215.1">
    <property type="nucleotide sequence ID" value="NC_014762.1"/>
</dbReference>
<comment type="subcellular location">
    <subcellularLocation>
        <location evidence="1 14">Cell membrane</location>
        <topology evidence="1 14">Multi-pass membrane protein</topology>
    </subcellularLocation>
</comment>
<dbReference type="OrthoDB" id="9808289at2"/>
<comment type="catalytic activity">
    <reaction evidence="13 14">
        <text>di-trans,octa-cis-undecaprenyl diphosphate + H2O = di-trans,octa-cis-undecaprenyl phosphate + phosphate + H(+)</text>
        <dbReference type="Rhea" id="RHEA:28094"/>
        <dbReference type="ChEBI" id="CHEBI:15377"/>
        <dbReference type="ChEBI" id="CHEBI:15378"/>
        <dbReference type="ChEBI" id="CHEBI:43474"/>
        <dbReference type="ChEBI" id="CHEBI:58405"/>
        <dbReference type="ChEBI" id="CHEBI:60392"/>
        <dbReference type="EC" id="3.6.1.27"/>
    </reaction>
</comment>
<evidence type="ECO:0000256" key="13">
    <source>
        <dbReference type="ARBA" id="ARBA00047594"/>
    </source>
</evidence>
<gene>
    <name evidence="14" type="primary">uppP</name>
    <name evidence="15" type="ordered locus">Sulku_2358</name>
</gene>
<dbReference type="Proteomes" id="UP000008721">
    <property type="component" value="Chromosome"/>
</dbReference>
<reference evidence="15 16" key="1">
    <citation type="journal article" date="2012" name="Stand. Genomic Sci.">
        <title>Complete genome sequence of the sulfur compounds oxidizing chemolithoautotroph Sulfuricurvum kujiense type strain (YK-1(T)).</title>
        <authorList>
            <person name="Han C."/>
            <person name="Kotsyurbenko O."/>
            <person name="Chertkov O."/>
            <person name="Held B."/>
            <person name="Lapidus A."/>
            <person name="Nolan M."/>
            <person name="Lucas S."/>
            <person name="Hammon N."/>
            <person name="Deshpande S."/>
            <person name="Cheng J.F."/>
            <person name="Tapia R."/>
            <person name="Goodwin L.A."/>
            <person name="Pitluck S."/>
            <person name="Liolios K."/>
            <person name="Pagani I."/>
            <person name="Ivanova N."/>
            <person name="Mavromatis K."/>
            <person name="Mikhailova N."/>
            <person name="Pati A."/>
            <person name="Chen A."/>
            <person name="Palaniappan K."/>
            <person name="Land M."/>
            <person name="Hauser L."/>
            <person name="Chang Y.J."/>
            <person name="Jeffries C.D."/>
            <person name="Brambilla E.M."/>
            <person name="Rohde M."/>
            <person name="Spring S."/>
            <person name="Sikorski J."/>
            <person name="Goker M."/>
            <person name="Woyke T."/>
            <person name="Bristow J."/>
            <person name="Eisen J.A."/>
            <person name="Markowitz V."/>
            <person name="Hugenholtz P."/>
            <person name="Kyrpides N.C."/>
            <person name="Klenk H.P."/>
            <person name="Detter J.C."/>
        </authorList>
    </citation>
    <scope>NUCLEOTIDE SEQUENCE [LARGE SCALE GENOMIC DNA]</scope>
    <source>
        <strain evidence="16">ATCC BAA-921 / DSM 16994 / JCM 11577 / YK-1</strain>
    </source>
</reference>
<dbReference type="GO" id="GO:0071555">
    <property type="term" value="P:cell wall organization"/>
    <property type="evidence" value="ECO:0007669"/>
    <property type="project" value="UniProtKB-KW"/>
</dbReference>
<dbReference type="GO" id="GO:0046677">
    <property type="term" value="P:response to antibiotic"/>
    <property type="evidence" value="ECO:0007669"/>
    <property type="project" value="UniProtKB-UniRule"/>
</dbReference>
<dbReference type="AlphaFoldDB" id="E4TXT2"/>
<dbReference type="NCBIfam" id="NF001389">
    <property type="entry name" value="PRK00281.1-2"/>
    <property type="match status" value="1"/>
</dbReference>
<evidence type="ECO:0000256" key="7">
    <source>
        <dbReference type="ARBA" id="ARBA00022801"/>
    </source>
</evidence>
<dbReference type="PANTHER" id="PTHR30622">
    <property type="entry name" value="UNDECAPRENYL-DIPHOSPHATASE"/>
    <property type="match status" value="1"/>
</dbReference>
<feature type="transmembrane region" description="Helical" evidence="14">
    <location>
        <begin position="96"/>
        <end position="119"/>
    </location>
</feature>
<dbReference type="InterPro" id="IPR003824">
    <property type="entry name" value="UppP"/>
</dbReference>
<feature type="transmembrane region" description="Helical" evidence="14">
    <location>
        <begin position="44"/>
        <end position="62"/>
    </location>
</feature>
<evidence type="ECO:0000256" key="12">
    <source>
        <dbReference type="ARBA" id="ARBA00032932"/>
    </source>
</evidence>
<dbReference type="KEGG" id="sku:Sulku_2358"/>
<keyword evidence="10 14" id="KW-0046">Antibiotic resistance</keyword>
<dbReference type="GO" id="GO:0050380">
    <property type="term" value="F:undecaprenyl-diphosphatase activity"/>
    <property type="evidence" value="ECO:0007669"/>
    <property type="project" value="UniProtKB-UniRule"/>
</dbReference>
<dbReference type="EC" id="3.6.1.27" evidence="3 14"/>
<dbReference type="GO" id="GO:0005886">
    <property type="term" value="C:plasma membrane"/>
    <property type="evidence" value="ECO:0007669"/>
    <property type="project" value="UniProtKB-SubCell"/>
</dbReference>
<dbReference type="EMBL" id="CP002355">
    <property type="protein sequence ID" value="ADR35018.1"/>
    <property type="molecule type" value="Genomic_DNA"/>
</dbReference>
<evidence type="ECO:0000256" key="3">
    <source>
        <dbReference type="ARBA" id="ARBA00012374"/>
    </source>
</evidence>
<evidence type="ECO:0000256" key="1">
    <source>
        <dbReference type="ARBA" id="ARBA00004651"/>
    </source>
</evidence>
<name>E4TXT2_SULKY</name>
<evidence type="ECO:0000256" key="14">
    <source>
        <dbReference type="HAMAP-Rule" id="MF_01006"/>
    </source>
</evidence>
<keyword evidence="8 14" id="KW-1133">Transmembrane helix</keyword>
<dbReference type="Pfam" id="PF02673">
    <property type="entry name" value="BacA"/>
    <property type="match status" value="1"/>
</dbReference>
<feature type="transmembrane region" description="Helical" evidence="14">
    <location>
        <begin position="177"/>
        <end position="195"/>
    </location>
</feature>
<feature type="transmembrane region" description="Helical" evidence="14">
    <location>
        <begin position="71"/>
        <end position="90"/>
    </location>
</feature>
<evidence type="ECO:0000256" key="6">
    <source>
        <dbReference type="ARBA" id="ARBA00022692"/>
    </source>
</evidence>
<evidence type="ECO:0000256" key="11">
    <source>
        <dbReference type="ARBA" id="ARBA00032707"/>
    </source>
</evidence>
<keyword evidence="14" id="KW-0133">Cell shape</keyword>
<comment type="function">
    <text evidence="14">Catalyzes the dephosphorylation of undecaprenyl diphosphate (UPP). Confers resistance to bacitracin.</text>
</comment>
<dbReference type="eggNOG" id="COG1968">
    <property type="taxonomic scope" value="Bacteria"/>
</dbReference>
<keyword evidence="5 14" id="KW-1003">Cell membrane</keyword>
<organism evidence="15 16">
    <name type="scientific">Sulfuricurvum kujiense (strain ATCC BAA-921 / DSM 16994 / JCM 11577 / YK-1)</name>
    <dbReference type="NCBI Taxonomy" id="709032"/>
    <lineage>
        <taxon>Bacteria</taxon>
        <taxon>Pseudomonadati</taxon>
        <taxon>Campylobacterota</taxon>
        <taxon>Epsilonproteobacteria</taxon>
        <taxon>Campylobacterales</taxon>
        <taxon>Sulfurimonadaceae</taxon>
        <taxon>Sulfuricurvum</taxon>
    </lineage>
</organism>
<comment type="miscellaneous">
    <text evidence="14">Bacitracin is thought to be involved in the inhibition of peptidoglycan synthesis by sequestering undecaprenyl diphosphate, thereby reducing the pool of lipid carrier available.</text>
</comment>
<dbReference type="NCBIfam" id="TIGR00753">
    <property type="entry name" value="undec_PP_bacA"/>
    <property type="match status" value="1"/>
</dbReference>
<evidence type="ECO:0000256" key="9">
    <source>
        <dbReference type="ARBA" id="ARBA00023136"/>
    </source>
</evidence>
<accession>E4TXT2</accession>
<evidence type="ECO:0000256" key="10">
    <source>
        <dbReference type="ARBA" id="ARBA00023251"/>
    </source>
</evidence>
<dbReference type="STRING" id="709032.Sulku_2358"/>
<proteinExistence type="inferred from homology"/>
<keyword evidence="6 14" id="KW-0812">Transmembrane</keyword>
<evidence type="ECO:0000256" key="8">
    <source>
        <dbReference type="ARBA" id="ARBA00022989"/>
    </source>
</evidence>
<keyword evidence="14" id="KW-0573">Peptidoglycan synthesis</keyword>
<evidence type="ECO:0000256" key="5">
    <source>
        <dbReference type="ARBA" id="ARBA00022475"/>
    </source>
</evidence>
<dbReference type="HAMAP" id="MF_01006">
    <property type="entry name" value="Undec_diphosphatase"/>
    <property type="match status" value="1"/>
</dbReference>
<dbReference type="NCBIfam" id="NF001390">
    <property type="entry name" value="PRK00281.1-4"/>
    <property type="match status" value="1"/>
</dbReference>
<evidence type="ECO:0000256" key="4">
    <source>
        <dbReference type="ARBA" id="ARBA00021581"/>
    </source>
</evidence>
<keyword evidence="16" id="KW-1185">Reference proteome</keyword>
<protein>
    <recommendedName>
        <fullName evidence="4 14">Undecaprenyl-diphosphatase</fullName>
        <ecNumber evidence="3 14">3.6.1.27</ecNumber>
    </recommendedName>
    <alternativeName>
        <fullName evidence="12 14">Bacitracin resistance protein</fullName>
    </alternativeName>
    <alternativeName>
        <fullName evidence="11 14">Undecaprenyl pyrophosphate phosphatase</fullName>
    </alternativeName>
</protein>
<dbReference type="PANTHER" id="PTHR30622:SF3">
    <property type="entry name" value="UNDECAPRENYL-DIPHOSPHATASE"/>
    <property type="match status" value="1"/>
</dbReference>
<comment type="similarity">
    <text evidence="2 14">Belongs to the UppP family.</text>
</comment>
<dbReference type="HOGENOM" id="CLU_060296_2_0_7"/>
<keyword evidence="9 14" id="KW-0472">Membrane</keyword>
<evidence type="ECO:0000313" key="16">
    <source>
        <dbReference type="Proteomes" id="UP000008721"/>
    </source>
</evidence>
<keyword evidence="7 14" id="KW-0378">Hydrolase</keyword>
<evidence type="ECO:0000313" key="15">
    <source>
        <dbReference type="EMBL" id="ADR35018.1"/>
    </source>
</evidence>
<feature type="transmembrane region" description="Helical" evidence="14">
    <location>
        <begin position="207"/>
        <end position="228"/>
    </location>
</feature>
<evidence type="ECO:0000256" key="2">
    <source>
        <dbReference type="ARBA" id="ARBA00010621"/>
    </source>
</evidence>
<feature type="transmembrane region" description="Helical" evidence="14">
    <location>
        <begin position="240"/>
        <end position="257"/>
    </location>
</feature>